<dbReference type="EMBL" id="BMAT01001135">
    <property type="protein sequence ID" value="GFR80514.1"/>
    <property type="molecule type" value="Genomic_DNA"/>
</dbReference>
<evidence type="ECO:0000256" key="1">
    <source>
        <dbReference type="SAM" id="MobiDB-lite"/>
    </source>
</evidence>
<feature type="non-terminal residue" evidence="2">
    <location>
        <position position="62"/>
    </location>
</feature>
<evidence type="ECO:0000313" key="2">
    <source>
        <dbReference type="EMBL" id="GFR80514.1"/>
    </source>
</evidence>
<keyword evidence="3" id="KW-1185">Reference proteome</keyword>
<reference evidence="2 3" key="1">
    <citation type="journal article" date="2021" name="Elife">
        <title>Chloroplast acquisition without the gene transfer in kleptoplastic sea slugs, Plakobranchus ocellatus.</title>
        <authorList>
            <person name="Maeda T."/>
            <person name="Takahashi S."/>
            <person name="Yoshida T."/>
            <person name="Shimamura S."/>
            <person name="Takaki Y."/>
            <person name="Nagai Y."/>
            <person name="Toyoda A."/>
            <person name="Suzuki Y."/>
            <person name="Arimoto A."/>
            <person name="Ishii H."/>
            <person name="Satoh N."/>
            <person name="Nishiyama T."/>
            <person name="Hasebe M."/>
            <person name="Maruyama T."/>
            <person name="Minagawa J."/>
            <person name="Obokata J."/>
            <person name="Shigenobu S."/>
        </authorList>
    </citation>
    <scope>NUCLEOTIDE SEQUENCE [LARGE SCALE GENOMIC DNA]</scope>
</reference>
<feature type="region of interest" description="Disordered" evidence="1">
    <location>
        <begin position="17"/>
        <end position="62"/>
    </location>
</feature>
<proteinExistence type="predicted"/>
<comment type="caution">
    <text evidence="2">The sequence shown here is derived from an EMBL/GenBank/DDBJ whole genome shotgun (WGS) entry which is preliminary data.</text>
</comment>
<sequence length="62" mass="7099">MERQNILLQMVYTQPFDKKHHRVSRPKVPGANTHEQKIRRAGELKTVGTSEAPTVLRSAMET</sequence>
<dbReference type="AlphaFoldDB" id="A0AAV4G5I3"/>
<accession>A0AAV4G5I3</accession>
<dbReference type="Proteomes" id="UP000762676">
    <property type="component" value="Unassembled WGS sequence"/>
</dbReference>
<feature type="compositionally biased region" description="Basic and acidic residues" evidence="1">
    <location>
        <begin position="34"/>
        <end position="43"/>
    </location>
</feature>
<name>A0AAV4G5I3_9GAST</name>
<evidence type="ECO:0000313" key="3">
    <source>
        <dbReference type="Proteomes" id="UP000762676"/>
    </source>
</evidence>
<protein>
    <submittedName>
        <fullName evidence="2">Uncharacterized protein</fullName>
    </submittedName>
</protein>
<organism evidence="2 3">
    <name type="scientific">Elysia marginata</name>
    <dbReference type="NCBI Taxonomy" id="1093978"/>
    <lineage>
        <taxon>Eukaryota</taxon>
        <taxon>Metazoa</taxon>
        <taxon>Spiralia</taxon>
        <taxon>Lophotrochozoa</taxon>
        <taxon>Mollusca</taxon>
        <taxon>Gastropoda</taxon>
        <taxon>Heterobranchia</taxon>
        <taxon>Euthyneura</taxon>
        <taxon>Panpulmonata</taxon>
        <taxon>Sacoglossa</taxon>
        <taxon>Placobranchoidea</taxon>
        <taxon>Plakobranchidae</taxon>
        <taxon>Elysia</taxon>
    </lineage>
</organism>
<gene>
    <name evidence="2" type="ORF">ElyMa_000583500</name>
</gene>